<dbReference type="InterPro" id="IPR045851">
    <property type="entry name" value="AMP-bd_C_sf"/>
</dbReference>
<name>A0ABP8YV32_9ACTN</name>
<feature type="transmembrane region" description="Helical" evidence="11">
    <location>
        <begin position="21"/>
        <end position="45"/>
    </location>
</feature>
<keyword evidence="15" id="KW-1185">Reference proteome</keyword>
<dbReference type="InterPro" id="IPR006182">
    <property type="entry name" value="FliF_N_dom"/>
</dbReference>
<dbReference type="InterPro" id="IPR013556">
    <property type="entry name" value="Flag_M-ring_C"/>
</dbReference>
<evidence type="ECO:0000259" key="13">
    <source>
        <dbReference type="Pfam" id="PF08345"/>
    </source>
</evidence>
<comment type="similarity">
    <text evidence="3 9">Belongs to the FliF family.</text>
</comment>
<evidence type="ECO:0000259" key="12">
    <source>
        <dbReference type="Pfam" id="PF01514"/>
    </source>
</evidence>
<feature type="compositionally biased region" description="Basic and acidic residues" evidence="10">
    <location>
        <begin position="344"/>
        <end position="355"/>
    </location>
</feature>
<dbReference type="PANTHER" id="PTHR30046">
    <property type="entry name" value="FLAGELLAR M-RING PROTEIN"/>
    <property type="match status" value="1"/>
</dbReference>
<evidence type="ECO:0000313" key="14">
    <source>
        <dbReference type="EMBL" id="GAA4738611.1"/>
    </source>
</evidence>
<comment type="function">
    <text evidence="9">The M ring may be actively involved in energy transduction.</text>
</comment>
<accession>A0ABP8YV32</accession>
<sequence length="534" mass="56128">MKQNLNRTLARLRSTFMSFTLGQRLVVAVGGAALLLAAFMVFRWVSTPNYAPLYSNLAAEDASAVVDELTAEGVPYELADSGSTIMVPRDKVYSTRITLSGQGLPADSGDQGYTLLDGQDISTSDFQEQTDFKRAMEGELSKTIEAIDGVNTAVVHLALPEKKVFSDEQDPTTASVLIDTSAGTAVAPEKVQAIVNLVASSIDGLDSGNVTVADSTGKVLSDESAAGGVGAGPQAQAVTDFQARKTQQIQTMLDRVLGAGNSTVQVSADLDFDKSIQESTTYNTKKKTPALSESSSKETYTGTGTAGGSTGVVGPDGQMDSTGTATTGDGRPNQYDKQSVTRDNAVEKTQEHREAAPGSVRSLHIGVVLDTESAQGVDAADVKDLISAAVGIDAARGDTVEVSTMAFDRSADTAAAEELAAANKAKADARRWSMIRNGGIALAILAMVLLAWLRARRGKRERDARTEILVEQLRSDAAARAAAAAALEPTPAVAALEAADQAANDEMRREIAALAERQPDEIATLLRGWLVERT</sequence>
<evidence type="ECO:0000256" key="1">
    <source>
        <dbReference type="ARBA" id="ARBA00004117"/>
    </source>
</evidence>
<feature type="transmembrane region" description="Helical" evidence="11">
    <location>
        <begin position="434"/>
        <end position="453"/>
    </location>
</feature>
<evidence type="ECO:0000256" key="5">
    <source>
        <dbReference type="ARBA" id="ARBA00022692"/>
    </source>
</evidence>
<evidence type="ECO:0000256" key="10">
    <source>
        <dbReference type="SAM" id="MobiDB-lite"/>
    </source>
</evidence>
<dbReference type="PIRSF" id="PIRSF004862">
    <property type="entry name" value="FliF"/>
    <property type="match status" value="1"/>
</dbReference>
<dbReference type="InterPro" id="IPR043427">
    <property type="entry name" value="YscJ/FliF"/>
</dbReference>
<evidence type="ECO:0000256" key="3">
    <source>
        <dbReference type="ARBA" id="ARBA00007971"/>
    </source>
</evidence>
<keyword evidence="6 11" id="KW-1133">Transmembrane helix</keyword>
<gene>
    <name evidence="14" type="ORF">GCM10023350_23680</name>
</gene>
<evidence type="ECO:0000256" key="11">
    <source>
        <dbReference type="SAM" id="Phobius"/>
    </source>
</evidence>
<comment type="subcellular location">
    <subcellularLocation>
        <location evidence="1 9">Bacterial flagellum basal body</location>
    </subcellularLocation>
    <subcellularLocation>
        <location evidence="2">Cell membrane</location>
        <topology evidence="2">Multi-pass membrane protein</topology>
    </subcellularLocation>
</comment>
<reference evidence="15" key="1">
    <citation type="journal article" date="2019" name="Int. J. Syst. Evol. Microbiol.">
        <title>The Global Catalogue of Microorganisms (GCM) 10K type strain sequencing project: providing services to taxonomists for standard genome sequencing and annotation.</title>
        <authorList>
            <consortium name="The Broad Institute Genomics Platform"/>
            <consortium name="The Broad Institute Genome Sequencing Center for Infectious Disease"/>
            <person name="Wu L."/>
            <person name="Ma J."/>
        </authorList>
    </citation>
    <scope>NUCLEOTIDE SEQUENCE [LARGE SCALE GENOMIC DNA]</scope>
    <source>
        <strain evidence="15">JCM 18532</strain>
    </source>
</reference>
<dbReference type="InterPro" id="IPR000067">
    <property type="entry name" value="FlgMring_FliF"/>
</dbReference>
<protein>
    <recommendedName>
        <fullName evidence="9">Flagellar M-ring protein</fullName>
    </recommendedName>
</protein>
<evidence type="ECO:0000313" key="15">
    <source>
        <dbReference type="Proteomes" id="UP001499882"/>
    </source>
</evidence>
<dbReference type="Gene3D" id="3.30.300.30">
    <property type="match status" value="1"/>
</dbReference>
<evidence type="ECO:0000256" key="4">
    <source>
        <dbReference type="ARBA" id="ARBA00022475"/>
    </source>
</evidence>
<dbReference type="EMBL" id="BAABKN010000014">
    <property type="protein sequence ID" value="GAA4738611.1"/>
    <property type="molecule type" value="Genomic_DNA"/>
</dbReference>
<evidence type="ECO:0000256" key="7">
    <source>
        <dbReference type="ARBA" id="ARBA00023136"/>
    </source>
</evidence>
<evidence type="ECO:0000256" key="8">
    <source>
        <dbReference type="ARBA" id="ARBA00023143"/>
    </source>
</evidence>
<dbReference type="Pfam" id="PF08345">
    <property type="entry name" value="YscJ_FliF_C"/>
    <property type="match status" value="1"/>
</dbReference>
<dbReference type="Proteomes" id="UP001499882">
    <property type="component" value="Unassembled WGS sequence"/>
</dbReference>
<dbReference type="NCBIfam" id="TIGR00206">
    <property type="entry name" value="fliF"/>
    <property type="match status" value="1"/>
</dbReference>
<proteinExistence type="inferred from homology"/>
<feature type="domain" description="Flagellar M-ring C-terminal" evidence="13">
    <location>
        <begin position="253"/>
        <end position="407"/>
    </location>
</feature>
<keyword evidence="4" id="KW-1003">Cell membrane</keyword>
<keyword evidence="5 11" id="KW-0812">Transmembrane</keyword>
<feature type="domain" description="Flagellar M-ring N-terminal" evidence="12">
    <location>
        <begin position="46"/>
        <end position="221"/>
    </location>
</feature>
<feature type="region of interest" description="Disordered" evidence="10">
    <location>
        <begin position="281"/>
        <end position="359"/>
    </location>
</feature>
<dbReference type="PANTHER" id="PTHR30046:SF0">
    <property type="entry name" value="FLAGELLAR M-RING PROTEIN"/>
    <property type="match status" value="1"/>
</dbReference>
<keyword evidence="8 9" id="KW-0975">Bacterial flagellum</keyword>
<evidence type="ECO:0000256" key="6">
    <source>
        <dbReference type="ARBA" id="ARBA00022989"/>
    </source>
</evidence>
<dbReference type="Pfam" id="PF01514">
    <property type="entry name" value="YscJ_FliF"/>
    <property type="match status" value="1"/>
</dbReference>
<comment type="caution">
    <text evidence="14">The sequence shown here is derived from an EMBL/GenBank/DDBJ whole genome shotgun (WGS) entry which is preliminary data.</text>
</comment>
<keyword evidence="7 11" id="KW-0472">Membrane</keyword>
<evidence type="ECO:0000256" key="2">
    <source>
        <dbReference type="ARBA" id="ARBA00004651"/>
    </source>
</evidence>
<dbReference type="RefSeq" id="WP_345526979.1">
    <property type="nucleotide sequence ID" value="NZ_BAABKN010000014.1"/>
</dbReference>
<organism evidence="14 15">
    <name type="scientific">Nocardioides endophyticus</name>
    <dbReference type="NCBI Taxonomy" id="1353775"/>
    <lineage>
        <taxon>Bacteria</taxon>
        <taxon>Bacillati</taxon>
        <taxon>Actinomycetota</taxon>
        <taxon>Actinomycetes</taxon>
        <taxon>Propionibacteriales</taxon>
        <taxon>Nocardioidaceae</taxon>
        <taxon>Nocardioides</taxon>
    </lineage>
</organism>
<evidence type="ECO:0000256" key="9">
    <source>
        <dbReference type="PIRNR" id="PIRNR004862"/>
    </source>
</evidence>
<dbReference type="PRINTS" id="PR01009">
    <property type="entry name" value="FLGMRINGFLIF"/>
</dbReference>